<dbReference type="InterPro" id="IPR042187">
    <property type="entry name" value="Flagellin_C_sub2"/>
</dbReference>
<organism evidence="7 8">
    <name type="scientific">Tepidibacter hydrothermalis</name>
    <dbReference type="NCBI Taxonomy" id="3036126"/>
    <lineage>
        <taxon>Bacteria</taxon>
        <taxon>Bacillati</taxon>
        <taxon>Bacillota</taxon>
        <taxon>Clostridia</taxon>
        <taxon>Peptostreptococcales</taxon>
        <taxon>Peptostreptococcaceae</taxon>
        <taxon>Tepidibacter</taxon>
    </lineage>
</organism>
<comment type="similarity">
    <text evidence="2">Belongs to the bacterial flagellin family.</text>
</comment>
<dbReference type="InterPro" id="IPR001492">
    <property type="entry name" value="Flagellin"/>
</dbReference>
<dbReference type="EMBL" id="CP120733">
    <property type="protein sequence ID" value="WFD12358.1"/>
    <property type="molecule type" value="Genomic_DNA"/>
</dbReference>
<accession>A0ABY8ELR7</accession>
<dbReference type="PANTHER" id="PTHR42792">
    <property type="entry name" value="FLAGELLIN"/>
    <property type="match status" value="1"/>
</dbReference>
<evidence type="ECO:0000259" key="6">
    <source>
        <dbReference type="Pfam" id="PF00700"/>
    </source>
</evidence>
<evidence type="ECO:0000256" key="1">
    <source>
        <dbReference type="ARBA" id="ARBA00004365"/>
    </source>
</evidence>
<keyword evidence="3" id="KW-0975">Bacterial flagellum</keyword>
<keyword evidence="7" id="KW-0969">Cilium</keyword>
<evidence type="ECO:0000256" key="5">
    <source>
        <dbReference type="SAM" id="MobiDB-lite"/>
    </source>
</evidence>
<feature type="compositionally biased region" description="Basic and acidic residues" evidence="5">
    <location>
        <begin position="154"/>
        <end position="166"/>
    </location>
</feature>
<feature type="compositionally biased region" description="Low complexity" evidence="5">
    <location>
        <begin position="11"/>
        <end position="37"/>
    </location>
</feature>
<evidence type="ECO:0000256" key="2">
    <source>
        <dbReference type="ARBA" id="ARBA00005709"/>
    </source>
</evidence>
<evidence type="ECO:0000256" key="3">
    <source>
        <dbReference type="ARBA" id="ARBA00023143"/>
    </source>
</evidence>
<gene>
    <name evidence="7" type="ORF">P4S50_09540</name>
</gene>
<protein>
    <submittedName>
        <fullName evidence="7">Flagellin</fullName>
    </submittedName>
</protein>
<dbReference type="Pfam" id="PF00700">
    <property type="entry name" value="Flagellin_C"/>
    <property type="match status" value="1"/>
</dbReference>
<dbReference type="Gene3D" id="6.10.10.10">
    <property type="entry name" value="Flagellar export chaperone, C-terminal domain"/>
    <property type="match status" value="1"/>
</dbReference>
<dbReference type="SUPFAM" id="SSF64518">
    <property type="entry name" value="Phase 1 flagellin"/>
    <property type="match status" value="1"/>
</dbReference>
<feature type="coiled-coil region" evidence="4">
    <location>
        <begin position="219"/>
        <end position="246"/>
    </location>
</feature>
<keyword evidence="7" id="KW-0966">Cell projection</keyword>
<name>A0ABY8ELR7_9FIRM</name>
<feature type="region of interest" description="Disordered" evidence="5">
    <location>
        <begin position="138"/>
        <end position="180"/>
    </location>
</feature>
<keyword evidence="4" id="KW-0175">Coiled coil</keyword>
<dbReference type="Gene3D" id="1.20.1330.10">
    <property type="entry name" value="f41 fragment of flagellin, N-terminal domain"/>
    <property type="match status" value="1"/>
</dbReference>
<reference evidence="7 8" key="1">
    <citation type="submission" date="2023-03" db="EMBL/GenBank/DDBJ databases">
        <title>Complete genome sequence of Tepidibacter sp. SWIR-1, isolated from a deep-sea hydrothermal vent.</title>
        <authorList>
            <person name="Li X."/>
        </authorList>
    </citation>
    <scope>NUCLEOTIDE SEQUENCE [LARGE SCALE GENOMIC DNA]</scope>
    <source>
        <strain evidence="7 8">SWIR-1</strain>
    </source>
</reference>
<evidence type="ECO:0000313" key="8">
    <source>
        <dbReference type="Proteomes" id="UP001222800"/>
    </source>
</evidence>
<keyword evidence="7" id="KW-0282">Flagellum</keyword>
<dbReference type="InterPro" id="IPR046358">
    <property type="entry name" value="Flagellin_C"/>
</dbReference>
<proteinExistence type="inferred from homology"/>
<keyword evidence="8" id="KW-1185">Reference proteome</keyword>
<dbReference type="Proteomes" id="UP001222800">
    <property type="component" value="Chromosome"/>
</dbReference>
<comment type="subcellular location">
    <subcellularLocation>
        <location evidence="1">Bacterial flagellum</location>
    </subcellularLocation>
</comment>
<dbReference type="PANTHER" id="PTHR42792:SF2">
    <property type="entry name" value="FLAGELLIN"/>
    <property type="match status" value="1"/>
</dbReference>
<evidence type="ECO:0000256" key="4">
    <source>
        <dbReference type="SAM" id="Coils"/>
    </source>
</evidence>
<feature type="domain" description="Flagellin C-terminal" evidence="6">
    <location>
        <begin position="202"/>
        <end position="287"/>
    </location>
</feature>
<evidence type="ECO:0000313" key="7">
    <source>
        <dbReference type="EMBL" id="WFD12358.1"/>
    </source>
</evidence>
<sequence length="288" mass="29497">MSASALGISQAGSTGETEGTKAAGGTEAKEATAASKEFTLKDKSNADVKVNISGGKENAEKGNDIEIAFATGSTLGAAWSGNKLTITLDSDAGEAGNNKDAAINAAIAAAVSAPSGIDASKIQVTGFDGTADFDGGSTDVSATGKLENGAAAVEAKEGETKEEETKSTGSFTEKAGVTNGTDSKNIESAIAVSSHENATNAIETISNAISKVSTFRSKLGAYQNRLEHTINNLNNTSENLTAAESRIRDVDMAKEMLAFSKNNILQQASQSMLAQAKQQPQGVLQLLR</sequence>
<feature type="region of interest" description="Disordered" evidence="5">
    <location>
        <begin position="1"/>
        <end position="37"/>
    </location>
</feature>